<evidence type="ECO:0000313" key="2">
    <source>
        <dbReference type="Proteomes" id="UP001152604"/>
    </source>
</evidence>
<keyword evidence="2" id="KW-1185">Reference proteome</keyword>
<protein>
    <submittedName>
        <fullName evidence="1">Uncharacterized protein</fullName>
    </submittedName>
</protein>
<gene>
    <name evidence="1" type="ORF">MES4922_370012</name>
</gene>
<accession>A0ABN8K6Q6</accession>
<comment type="caution">
    <text evidence="1">The sequence shown here is derived from an EMBL/GenBank/DDBJ whole genome shotgun (WGS) entry which is preliminary data.</text>
</comment>
<name>A0ABN8K6Q6_9HYPH</name>
<organism evidence="1 2">
    <name type="scientific">Mesorhizobium ventifaucium</name>
    <dbReference type="NCBI Taxonomy" id="666020"/>
    <lineage>
        <taxon>Bacteria</taxon>
        <taxon>Pseudomonadati</taxon>
        <taxon>Pseudomonadota</taxon>
        <taxon>Alphaproteobacteria</taxon>
        <taxon>Hyphomicrobiales</taxon>
        <taxon>Phyllobacteriaceae</taxon>
        <taxon>Mesorhizobium</taxon>
    </lineage>
</organism>
<evidence type="ECO:0000313" key="1">
    <source>
        <dbReference type="EMBL" id="CAH2404735.1"/>
    </source>
</evidence>
<dbReference type="Proteomes" id="UP001152604">
    <property type="component" value="Unassembled WGS sequence"/>
</dbReference>
<dbReference type="EMBL" id="CAKXZS010000031">
    <property type="protein sequence ID" value="CAH2404735.1"/>
    <property type="molecule type" value="Genomic_DNA"/>
</dbReference>
<proteinExistence type="predicted"/>
<reference evidence="1" key="1">
    <citation type="submission" date="2022-03" db="EMBL/GenBank/DDBJ databases">
        <authorList>
            <person name="Brunel B."/>
        </authorList>
    </citation>
    <scope>NUCLEOTIDE SEQUENCE</scope>
    <source>
        <strain evidence="1">STM4922sample</strain>
    </source>
</reference>
<sequence>MKPVVTLGRLQTHALTRKTATQLARS</sequence>